<accession>A0A6P8GE89</accession>
<dbReference type="InterPro" id="IPR012337">
    <property type="entry name" value="RNaseH-like_sf"/>
</dbReference>
<sequence length="274" mass="30709">MEALPVSSKEICRESRTDPIIARVLEMVSTGRLPRVQDVDSALMPFISRKDELTLQQGCLMWGIRVVIPPKLRHRVLSELHTGHPLYVVARNRRQRPASKTCQSCQLTQKAPGPSPLHPWTWPGAPWQRIHVDFAGPFQGHMFMVVVDAHSKWPEVHLMSSTTTFKTIQVLRGLFSRYGLPEVLISDNGHQFTLSEFDTFMKGNGVKHIRSAPFHPATNGLAEHFVQTFKHSMNMPNDSTQTGCVPVDVSQHSALNNQGITSHAFHALQTAITT</sequence>
<dbReference type="RefSeq" id="XP_031433817.1">
    <property type="nucleotide sequence ID" value="XM_031577957.2"/>
</dbReference>
<dbReference type="InterPro" id="IPR001584">
    <property type="entry name" value="Integrase_cat-core"/>
</dbReference>
<dbReference type="InterPro" id="IPR050951">
    <property type="entry name" value="Retrovirus_Pol_polyprotein"/>
</dbReference>
<dbReference type="Gene3D" id="3.30.420.10">
    <property type="entry name" value="Ribonuclease H-like superfamily/Ribonuclease H"/>
    <property type="match status" value="1"/>
</dbReference>
<name>A0A6P8GE89_CLUHA</name>
<evidence type="ECO:0000259" key="1">
    <source>
        <dbReference type="PROSITE" id="PS50994"/>
    </source>
</evidence>
<proteinExistence type="predicted"/>
<dbReference type="KEGG" id="char:116222883"/>
<evidence type="ECO:0000313" key="2">
    <source>
        <dbReference type="Proteomes" id="UP000515152"/>
    </source>
</evidence>
<dbReference type="Pfam" id="PF00665">
    <property type="entry name" value="rve"/>
    <property type="match status" value="1"/>
</dbReference>
<dbReference type="PROSITE" id="PS50994">
    <property type="entry name" value="INTEGRASE"/>
    <property type="match status" value="1"/>
</dbReference>
<dbReference type="SUPFAM" id="SSF53098">
    <property type="entry name" value="Ribonuclease H-like"/>
    <property type="match status" value="1"/>
</dbReference>
<dbReference type="OrthoDB" id="775972at2759"/>
<evidence type="ECO:0000313" key="3">
    <source>
        <dbReference type="RefSeq" id="XP_031433817.1"/>
    </source>
</evidence>
<protein>
    <submittedName>
        <fullName evidence="3">Uncharacterized protein K02A2.6-like</fullName>
    </submittedName>
</protein>
<dbReference type="PANTHER" id="PTHR37984">
    <property type="entry name" value="PROTEIN CBG26694"/>
    <property type="match status" value="1"/>
</dbReference>
<organism evidence="2 3">
    <name type="scientific">Clupea harengus</name>
    <name type="common">Atlantic herring</name>
    <dbReference type="NCBI Taxonomy" id="7950"/>
    <lineage>
        <taxon>Eukaryota</taxon>
        <taxon>Metazoa</taxon>
        <taxon>Chordata</taxon>
        <taxon>Craniata</taxon>
        <taxon>Vertebrata</taxon>
        <taxon>Euteleostomi</taxon>
        <taxon>Actinopterygii</taxon>
        <taxon>Neopterygii</taxon>
        <taxon>Teleostei</taxon>
        <taxon>Clupei</taxon>
        <taxon>Clupeiformes</taxon>
        <taxon>Clupeoidei</taxon>
        <taxon>Clupeidae</taxon>
        <taxon>Clupea</taxon>
    </lineage>
</organism>
<dbReference type="InterPro" id="IPR036397">
    <property type="entry name" value="RNaseH_sf"/>
</dbReference>
<dbReference type="GO" id="GO:0003676">
    <property type="term" value="F:nucleic acid binding"/>
    <property type="evidence" value="ECO:0007669"/>
    <property type="project" value="InterPro"/>
</dbReference>
<dbReference type="Proteomes" id="UP000515152">
    <property type="component" value="Chromosome 12"/>
</dbReference>
<keyword evidence="2" id="KW-1185">Reference proteome</keyword>
<dbReference type="PANTHER" id="PTHR37984:SF13">
    <property type="entry name" value="RIBONUCLEASE H"/>
    <property type="match status" value="1"/>
</dbReference>
<reference evidence="3" key="1">
    <citation type="submission" date="2025-08" db="UniProtKB">
        <authorList>
            <consortium name="RefSeq"/>
        </authorList>
    </citation>
    <scope>IDENTIFICATION</scope>
</reference>
<gene>
    <name evidence="3" type="primary">LOC116222883</name>
</gene>
<dbReference type="AlphaFoldDB" id="A0A6P8GE89"/>
<dbReference type="GO" id="GO:0015074">
    <property type="term" value="P:DNA integration"/>
    <property type="evidence" value="ECO:0007669"/>
    <property type="project" value="InterPro"/>
</dbReference>
<dbReference type="GeneID" id="116222883"/>
<feature type="domain" description="Integrase catalytic" evidence="1">
    <location>
        <begin position="122"/>
        <end position="230"/>
    </location>
</feature>